<accession>A0A8S4ANN1</accession>
<dbReference type="InterPro" id="IPR000782">
    <property type="entry name" value="FAS1_domain"/>
</dbReference>
<dbReference type="GO" id="GO:0030198">
    <property type="term" value="P:extracellular matrix organization"/>
    <property type="evidence" value="ECO:0007669"/>
    <property type="project" value="TreeGrafter"/>
</dbReference>
<dbReference type="GO" id="GO:0050839">
    <property type="term" value="F:cell adhesion molecule binding"/>
    <property type="evidence" value="ECO:0007669"/>
    <property type="project" value="TreeGrafter"/>
</dbReference>
<evidence type="ECO:0000259" key="1">
    <source>
        <dbReference type="PROSITE" id="PS50213"/>
    </source>
</evidence>
<organism evidence="2 3">
    <name type="scientific">Menidia menidia</name>
    <name type="common">Atlantic silverside</name>
    <dbReference type="NCBI Taxonomy" id="238744"/>
    <lineage>
        <taxon>Eukaryota</taxon>
        <taxon>Metazoa</taxon>
        <taxon>Chordata</taxon>
        <taxon>Craniata</taxon>
        <taxon>Vertebrata</taxon>
        <taxon>Euteleostomi</taxon>
        <taxon>Actinopterygii</taxon>
        <taxon>Neopterygii</taxon>
        <taxon>Teleostei</taxon>
        <taxon>Neoteleostei</taxon>
        <taxon>Acanthomorphata</taxon>
        <taxon>Ovalentaria</taxon>
        <taxon>Atherinomorphae</taxon>
        <taxon>Atheriniformes</taxon>
        <taxon>Atherinopsidae</taxon>
        <taxon>Menidiinae</taxon>
        <taxon>Menidia</taxon>
    </lineage>
</organism>
<dbReference type="Proteomes" id="UP000677803">
    <property type="component" value="Unassembled WGS sequence"/>
</dbReference>
<dbReference type="PANTHER" id="PTHR10900">
    <property type="entry name" value="PERIOSTIN-RELATED"/>
    <property type="match status" value="1"/>
</dbReference>
<dbReference type="EMBL" id="CAJRST010004446">
    <property type="protein sequence ID" value="CAG5873209.1"/>
    <property type="molecule type" value="Genomic_DNA"/>
</dbReference>
<dbReference type="GO" id="GO:0031012">
    <property type="term" value="C:extracellular matrix"/>
    <property type="evidence" value="ECO:0007669"/>
    <property type="project" value="TreeGrafter"/>
</dbReference>
<dbReference type="GO" id="GO:0007155">
    <property type="term" value="P:cell adhesion"/>
    <property type="evidence" value="ECO:0007669"/>
    <property type="project" value="TreeGrafter"/>
</dbReference>
<sequence>METAGLEDLLKQDGAYTVFVPTDDAFEGLSQEDFELLKSDINALRTILLYHFSDGIFINGGLEKRVTYLLRTLQGINLHLKSVRYNY</sequence>
<protein>
    <submittedName>
        <fullName evidence="2">(Atlantic silverside) hypothetical protein</fullName>
    </submittedName>
</protein>
<dbReference type="OrthoDB" id="286301at2759"/>
<dbReference type="Gene3D" id="2.30.180.10">
    <property type="entry name" value="FAS1 domain"/>
    <property type="match status" value="1"/>
</dbReference>
<comment type="caution">
    <text evidence="2">The sequence shown here is derived from an EMBL/GenBank/DDBJ whole genome shotgun (WGS) entry which is preliminary data.</text>
</comment>
<evidence type="ECO:0000313" key="2">
    <source>
        <dbReference type="EMBL" id="CAG5873209.1"/>
    </source>
</evidence>
<name>A0A8S4ANN1_9TELE</name>
<dbReference type="SUPFAM" id="SSF82153">
    <property type="entry name" value="FAS1 domain"/>
    <property type="match status" value="1"/>
</dbReference>
<dbReference type="AlphaFoldDB" id="A0A8S4ANN1"/>
<reference evidence="2" key="1">
    <citation type="submission" date="2021-05" db="EMBL/GenBank/DDBJ databases">
        <authorList>
            <person name="Tigano A."/>
        </authorList>
    </citation>
    <scope>NUCLEOTIDE SEQUENCE</scope>
</reference>
<dbReference type="Pfam" id="PF02469">
    <property type="entry name" value="Fasciclin"/>
    <property type="match status" value="1"/>
</dbReference>
<dbReference type="PANTHER" id="PTHR10900:SF12">
    <property type="entry name" value="PERIOSTIN"/>
    <property type="match status" value="1"/>
</dbReference>
<gene>
    <name evidence="2" type="ORF">MMEN_LOCUS5106</name>
</gene>
<evidence type="ECO:0000313" key="3">
    <source>
        <dbReference type="Proteomes" id="UP000677803"/>
    </source>
</evidence>
<dbReference type="GO" id="GO:0005615">
    <property type="term" value="C:extracellular space"/>
    <property type="evidence" value="ECO:0007669"/>
    <property type="project" value="TreeGrafter"/>
</dbReference>
<proteinExistence type="predicted"/>
<dbReference type="InterPro" id="IPR050904">
    <property type="entry name" value="Adhesion/Biosynth-related"/>
</dbReference>
<feature type="domain" description="FAS1" evidence="1">
    <location>
        <begin position="1"/>
        <end position="87"/>
    </location>
</feature>
<dbReference type="PROSITE" id="PS50213">
    <property type="entry name" value="FAS1"/>
    <property type="match status" value="1"/>
</dbReference>
<keyword evidence="3" id="KW-1185">Reference proteome</keyword>
<dbReference type="InterPro" id="IPR036378">
    <property type="entry name" value="FAS1_dom_sf"/>
</dbReference>